<feature type="transmembrane region" description="Helical" evidence="2">
    <location>
        <begin position="12"/>
        <end position="33"/>
    </location>
</feature>
<evidence type="ECO:0000256" key="1">
    <source>
        <dbReference type="SAM" id="Coils"/>
    </source>
</evidence>
<keyword evidence="2" id="KW-0812">Transmembrane</keyword>
<evidence type="ECO:0000313" key="3">
    <source>
        <dbReference type="EMBL" id="CAB4241739.1"/>
    </source>
</evidence>
<keyword evidence="1" id="KW-0175">Coiled coil</keyword>
<accession>A0A6J5TBR8</accession>
<evidence type="ECO:0000256" key="2">
    <source>
        <dbReference type="SAM" id="Phobius"/>
    </source>
</evidence>
<name>A0A6J5TBR8_9CAUD</name>
<reference evidence="3" key="1">
    <citation type="submission" date="2020-05" db="EMBL/GenBank/DDBJ databases">
        <authorList>
            <person name="Chiriac C."/>
            <person name="Salcher M."/>
            <person name="Ghai R."/>
            <person name="Kavagutti S V."/>
        </authorList>
    </citation>
    <scope>NUCLEOTIDE SEQUENCE</scope>
</reference>
<gene>
    <name evidence="3" type="ORF">UFOVP71_277</name>
</gene>
<keyword evidence="2" id="KW-0472">Membrane</keyword>
<proteinExistence type="predicted"/>
<dbReference type="EMBL" id="LR797824">
    <property type="protein sequence ID" value="CAB4241739.1"/>
    <property type="molecule type" value="Genomic_DNA"/>
</dbReference>
<feature type="transmembrane region" description="Helical" evidence="2">
    <location>
        <begin position="45"/>
        <end position="64"/>
    </location>
</feature>
<organism evidence="3">
    <name type="scientific">uncultured Caudovirales phage</name>
    <dbReference type="NCBI Taxonomy" id="2100421"/>
    <lineage>
        <taxon>Viruses</taxon>
        <taxon>Duplodnaviria</taxon>
        <taxon>Heunggongvirae</taxon>
        <taxon>Uroviricota</taxon>
        <taxon>Caudoviricetes</taxon>
        <taxon>Peduoviridae</taxon>
        <taxon>Maltschvirus</taxon>
        <taxon>Maltschvirus maltsch</taxon>
    </lineage>
</organism>
<protein>
    <submittedName>
        <fullName evidence="3">Uncharacterized protein</fullName>
    </submittedName>
</protein>
<keyword evidence="2" id="KW-1133">Transmembrane helix</keyword>
<sequence length="150" mass="16787">MWMLSFIPDSWLHFIVLALIFVGVVLYCAGFVLRFVPPLIPYKEPIRILSIVLMVAGVYFYGGYGVEMDWRKKAEEAQAKIDVAEQKSNEANAALEAERKKKQKVITEYAVTIKERIVEKEKLINAGCVVAPEAISILNEAATSPLGVKK</sequence>
<feature type="coiled-coil region" evidence="1">
    <location>
        <begin position="67"/>
        <end position="101"/>
    </location>
</feature>